<evidence type="ECO:0000256" key="3">
    <source>
        <dbReference type="SAM" id="Phobius"/>
    </source>
</evidence>
<dbReference type="InterPro" id="IPR002759">
    <property type="entry name" value="Pop5/Rpp14/Rnp2-like"/>
</dbReference>
<organism evidence="4 5">
    <name type="scientific">Owenia fusiformis</name>
    <name type="common">Polychaete worm</name>
    <dbReference type="NCBI Taxonomy" id="6347"/>
    <lineage>
        <taxon>Eukaryota</taxon>
        <taxon>Metazoa</taxon>
        <taxon>Spiralia</taxon>
        <taxon>Lophotrochozoa</taxon>
        <taxon>Annelida</taxon>
        <taxon>Polychaeta</taxon>
        <taxon>Sedentaria</taxon>
        <taxon>Canalipalpata</taxon>
        <taxon>Sabellida</taxon>
        <taxon>Oweniida</taxon>
        <taxon>Oweniidae</taxon>
        <taxon>Owenia</taxon>
    </lineage>
</organism>
<keyword evidence="3" id="KW-0472">Membrane</keyword>
<feature type="transmembrane region" description="Helical" evidence="3">
    <location>
        <begin position="127"/>
        <end position="150"/>
    </location>
</feature>
<dbReference type="GO" id="GO:0001682">
    <property type="term" value="P:tRNA 5'-leader removal"/>
    <property type="evidence" value="ECO:0007669"/>
    <property type="project" value="InterPro"/>
</dbReference>
<keyword evidence="2" id="KW-0819">tRNA processing</keyword>
<name>A0A8S4NQY2_OWEFU</name>
<dbReference type="GO" id="GO:0033204">
    <property type="term" value="F:ribonuclease P RNA binding"/>
    <property type="evidence" value="ECO:0007669"/>
    <property type="project" value="TreeGrafter"/>
</dbReference>
<proteinExistence type="inferred from homology"/>
<dbReference type="PANTHER" id="PTHR15441:SF1">
    <property type="entry name" value="RIBONUCLEASE P PROTEIN SUBUNIT P14"/>
    <property type="match status" value="1"/>
</dbReference>
<evidence type="ECO:0000313" key="5">
    <source>
        <dbReference type="Proteomes" id="UP000749559"/>
    </source>
</evidence>
<dbReference type="GO" id="GO:0030681">
    <property type="term" value="C:multimeric ribonuclease P complex"/>
    <property type="evidence" value="ECO:0007669"/>
    <property type="project" value="TreeGrafter"/>
</dbReference>
<keyword evidence="3" id="KW-0812">Transmembrane</keyword>
<dbReference type="GO" id="GO:0005730">
    <property type="term" value="C:nucleolus"/>
    <property type="evidence" value="ECO:0007669"/>
    <property type="project" value="TreeGrafter"/>
</dbReference>
<evidence type="ECO:0000313" key="4">
    <source>
        <dbReference type="EMBL" id="CAH1782736.1"/>
    </source>
</evidence>
<accession>A0A8S4NQY2</accession>
<evidence type="ECO:0000256" key="1">
    <source>
        <dbReference type="ARBA" id="ARBA00010800"/>
    </source>
</evidence>
<evidence type="ECO:0000256" key="2">
    <source>
        <dbReference type="ARBA" id="ARBA00022694"/>
    </source>
</evidence>
<dbReference type="SUPFAM" id="SSF160350">
    <property type="entry name" value="Rnp2-like"/>
    <property type="match status" value="1"/>
</dbReference>
<reference evidence="4" key="1">
    <citation type="submission" date="2022-03" db="EMBL/GenBank/DDBJ databases">
        <authorList>
            <person name="Martin C."/>
        </authorList>
    </citation>
    <scope>NUCLEOTIDE SEQUENCE</scope>
</reference>
<dbReference type="Pfam" id="PF01900">
    <property type="entry name" value="RNase_P_Rpp14"/>
    <property type="match status" value="1"/>
</dbReference>
<comment type="similarity">
    <text evidence="1">Belongs to the eukaryotic/archaeal RNase P protein component 2 family.</text>
</comment>
<keyword evidence="3" id="KW-1133">Transmembrane helix</keyword>
<protein>
    <submittedName>
        <fullName evidence="4">Uncharacterized protein</fullName>
    </submittedName>
</protein>
<dbReference type="OrthoDB" id="2262258at2759"/>
<dbReference type="PANTHER" id="PTHR15441">
    <property type="entry name" value="RIBONUCLEASE P PROTEIN SUBUNIT P14"/>
    <property type="match status" value="1"/>
</dbReference>
<dbReference type="InterPro" id="IPR038085">
    <property type="entry name" value="Rnp2-like_sf"/>
</dbReference>
<gene>
    <name evidence="4" type="ORF">OFUS_LOCUS9151</name>
</gene>
<dbReference type="Gene3D" id="3.30.70.3250">
    <property type="entry name" value="Ribonuclease P, Pop5 subunit"/>
    <property type="match status" value="1"/>
</dbReference>
<dbReference type="AlphaFoldDB" id="A0A8S4NQY2"/>
<keyword evidence="5" id="KW-1185">Reference proteome</keyword>
<comment type="caution">
    <text evidence="4">The sequence shown here is derived from an EMBL/GenBank/DDBJ whole genome shotgun (WGS) entry which is preliminary data.</text>
</comment>
<dbReference type="EMBL" id="CAIIXF020000005">
    <property type="protein sequence ID" value="CAH1782736.1"/>
    <property type="molecule type" value="Genomic_DNA"/>
</dbReference>
<sequence length="158" mass="17707">MENGSTHGTESLEGSRLPTYTRIINKGPLPYYYLDVSYDIQNGGVTLPAGRFKTVILQALKNIFGTAGGSLQTLDLLKYDVEARRGIVRVKYSDMVKVWSSLSFYTDTIDINGTRGVFRIHQVSSHLMSFAVIGVLLGGWCLSFSDWCFIRRLVFVIQ</sequence>
<dbReference type="Proteomes" id="UP000749559">
    <property type="component" value="Unassembled WGS sequence"/>
</dbReference>